<accession>A0A5N5F4F6</accession>
<reference evidence="1 2" key="1">
    <citation type="submission" date="2019-09" db="EMBL/GenBank/DDBJ databases">
        <authorList>
            <person name="Ou C."/>
        </authorList>
    </citation>
    <scope>NUCLEOTIDE SEQUENCE [LARGE SCALE GENOMIC DNA]</scope>
    <source>
        <strain evidence="1">S2</strain>
        <tissue evidence="1">Leaf</tissue>
    </source>
</reference>
<dbReference type="EMBL" id="SMOL01000768">
    <property type="protein sequence ID" value="KAB2597949.1"/>
    <property type="molecule type" value="Genomic_DNA"/>
</dbReference>
<gene>
    <name evidence="1" type="ORF">D8674_000869</name>
</gene>
<evidence type="ECO:0000313" key="1">
    <source>
        <dbReference type="EMBL" id="KAB2597949.1"/>
    </source>
</evidence>
<reference evidence="2" key="2">
    <citation type="submission" date="2019-10" db="EMBL/GenBank/DDBJ databases">
        <title>A de novo genome assembly of a pear dwarfing rootstock.</title>
        <authorList>
            <person name="Wang F."/>
            <person name="Wang J."/>
            <person name="Li S."/>
            <person name="Zhang Y."/>
            <person name="Fang M."/>
            <person name="Ma L."/>
            <person name="Zhao Y."/>
            <person name="Jiang S."/>
        </authorList>
    </citation>
    <scope>NUCLEOTIDE SEQUENCE [LARGE SCALE GENOMIC DNA]</scope>
</reference>
<protein>
    <submittedName>
        <fullName evidence="1">Pentatricopeptide repeat-containing protein</fullName>
    </submittedName>
</protein>
<keyword evidence="2" id="KW-1185">Reference proteome</keyword>
<reference evidence="1 2" key="3">
    <citation type="submission" date="2019-11" db="EMBL/GenBank/DDBJ databases">
        <title>A de novo genome assembly of a pear dwarfing rootstock.</title>
        <authorList>
            <person name="Wang F."/>
            <person name="Wang J."/>
            <person name="Li S."/>
            <person name="Zhang Y."/>
            <person name="Fang M."/>
            <person name="Ma L."/>
            <person name="Zhao Y."/>
            <person name="Jiang S."/>
        </authorList>
    </citation>
    <scope>NUCLEOTIDE SEQUENCE [LARGE SCALE GENOMIC DNA]</scope>
    <source>
        <strain evidence="1">S2</strain>
        <tissue evidence="1">Leaf</tissue>
    </source>
</reference>
<evidence type="ECO:0000313" key="2">
    <source>
        <dbReference type="Proteomes" id="UP000327157"/>
    </source>
</evidence>
<sequence>MLCVREHHLKKSSFLEGWRDWARRIWKRMGSESGRVWGSGRLRVPEVETVLVMAATRSMSPSWEAPWWLRVPEVERVSVMATTRSMSPSWEAPWWWRSLTRKGLPWRIAFPKTYGLTEKKMQKLY</sequence>
<dbReference type="AlphaFoldDB" id="A0A5N5F4F6"/>
<dbReference type="Proteomes" id="UP000327157">
    <property type="component" value="Chromosome 1"/>
</dbReference>
<proteinExistence type="predicted"/>
<comment type="caution">
    <text evidence="1">The sequence shown here is derived from an EMBL/GenBank/DDBJ whole genome shotgun (WGS) entry which is preliminary data.</text>
</comment>
<organism evidence="1 2">
    <name type="scientific">Pyrus ussuriensis x Pyrus communis</name>
    <dbReference type="NCBI Taxonomy" id="2448454"/>
    <lineage>
        <taxon>Eukaryota</taxon>
        <taxon>Viridiplantae</taxon>
        <taxon>Streptophyta</taxon>
        <taxon>Embryophyta</taxon>
        <taxon>Tracheophyta</taxon>
        <taxon>Spermatophyta</taxon>
        <taxon>Magnoliopsida</taxon>
        <taxon>eudicotyledons</taxon>
        <taxon>Gunneridae</taxon>
        <taxon>Pentapetalae</taxon>
        <taxon>rosids</taxon>
        <taxon>fabids</taxon>
        <taxon>Rosales</taxon>
        <taxon>Rosaceae</taxon>
        <taxon>Amygdaloideae</taxon>
        <taxon>Maleae</taxon>
        <taxon>Pyrus</taxon>
    </lineage>
</organism>
<name>A0A5N5F4F6_9ROSA</name>